<keyword evidence="3" id="KW-1185">Reference proteome</keyword>
<sequence length="442" mass="48407">MAKKTKTSAGLPPNTIDLSKFNSASPTASLRKGEKRADVYPLVHRALPKLHTYGGLTSDELDKRIETAFHTTFAYGKAMTCIAIALPHVRDLEWLCRDYERYVATVIKYIAGNCARRIVLSLLEGRIIGRSEFALDPIPTGYQELVYCFLALMPVKPLPTPITATTRLNFERPALRIGASLNSSGNRATTSFQTSTQVENLFTGLPDHLHPLIPICAGALLAIPVDDIGLDPSLRRFAFTFERHLLALGHFYGDDPMDALVAFDTTRRYGTLTKRVGGAGPNQYGKEVPGPIKDIPAPERSERAEEAITDRAQYRLGGRLIGSLQQHVDLAAVYDVGYAVLPIIPDPLMNVALPVGSPAKAKQPARGWNIKVSSKLDLKLGKLFREIGFELARQLKFGVRQGGFVLTVPITETDALEIELLPDDIGQSGMRSLAEILHSASL</sequence>
<organism evidence="2 3">
    <name type="scientific">Rhodotorula mucilaginosa</name>
    <name type="common">Yeast</name>
    <name type="synonym">Rhodotorula rubra</name>
    <dbReference type="NCBI Taxonomy" id="5537"/>
    <lineage>
        <taxon>Eukaryota</taxon>
        <taxon>Fungi</taxon>
        <taxon>Dikarya</taxon>
        <taxon>Basidiomycota</taxon>
        <taxon>Pucciniomycotina</taxon>
        <taxon>Microbotryomycetes</taxon>
        <taxon>Sporidiobolales</taxon>
        <taxon>Sporidiobolaceae</taxon>
        <taxon>Rhodotorula</taxon>
    </lineage>
</organism>
<evidence type="ECO:0000313" key="2">
    <source>
        <dbReference type="EMBL" id="KAG0660440.1"/>
    </source>
</evidence>
<feature type="region of interest" description="Disordered" evidence="1">
    <location>
        <begin position="280"/>
        <end position="304"/>
    </location>
</feature>
<gene>
    <name evidence="2" type="ORF">C6P46_004622</name>
</gene>
<evidence type="ECO:0000313" key="3">
    <source>
        <dbReference type="Proteomes" id="UP000777482"/>
    </source>
</evidence>
<proteinExistence type="predicted"/>
<dbReference type="EMBL" id="PUHQ01000044">
    <property type="protein sequence ID" value="KAG0660440.1"/>
    <property type="molecule type" value="Genomic_DNA"/>
</dbReference>
<evidence type="ECO:0000256" key="1">
    <source>
        <dbReference type="SAM" id="MobiDB-lite"/>
    </source>
</evidence>
<reference evidence="2 3" key="1">
    <citation type="submission" date="2020-11" db="EMBL/GenBank/DDBJ databases">
        <title>Kefir isolates.</title>
        <authorList>
            <person name="Marcisauskas S."/>
            <person name="Kim Y."/>
            <person name="Blasche S."/>
        </authorList>
    </citation>
    <scope>NUCLEOTIDE SEQUENCE [LARGE SCALE GENOMIC DNA]</scope>
    <source>
        <strain evidence="2 3">KR</strain>
    </source>
</reference>
<protein>
    <submittedName>
        <fullName evidence="2">Uncharacterized protein</fullName>
    </submittedName>
</protein>
<comment type="caution">
    <text evidence="2">The sequence shown here is derived from an EMBL/GenBank/DDBJ whole genome shotgun (WGS) entry which is preliminary data.</text>
</comment>
<accession>A0A9P6W0N6</accession>
<name>A0A9P6W0N6_RHOMI</name>
<dbReference type="Proteomes" id="UP000777482">
    <property type="component" value="Unassembled WGS sequence"/>
</dbReference>
<dbReference type="AlphaFoldDB" id="A0A9P6W0N6"/>